<comment type="cofactor">
    <cofactor evidence="1 5">
        <name>heme</name>
        <dbReference type="ChEBI" id="CHEBI:30413"/>
    </cofactor>
</comment>
<keyword evidence="6" id="KW-1133">Transmembrane helix</keyword>
<dbReference type="STRING" id="913774.A0A0C3HKC9"/>
<dbReference type="GO" id="GO:0016705">
    <property type="term" value="F:oxidoreductase activity, acting on paired donors, with incorporation or reduction of molecular oxygen"/>
    <property type="evidence" value="ECO:0007669"/>
    <property type="project" value="InterPro"/>
</dbReference>
<dbReference type="PRINTS" id="PR00385">
    <property type="entry name" value="P450"/>
</dbReference>
<dbReference type="PRINTS" id="PR00465">
    <property type="entry name" value="EP450IV"/>
</dbReference>
<protein>
    <recommendedName>
        <fullName evidence="9">Cytochrome P450</fullName>
    </recommendedName>
</protein>
<dbReference type="InterPro" id="IPR050121">
    <property type="entry name" value="Cytochrome_P450_monoxygenase"/>
</dbReference>
<dbReference type="GO" id="GO:0020037">
    <property type="term" value="F:heme binding"/>
    <property type="evidence" value="ECO:0007669"/>
    <property type="project" value="InterPro"/>
</dbReference>
<feature type="binding site" description="axial binding residue" evidence="5">
    <location>
        <position position="448"/>
    </location>
    <ligand>
        <name>heme</name>
        <dbReference type="ChEBI" id="CHEBI:30413"/>
    </ligand>
    <ligandPart>
        <name>Fe</name>
        <dbReference type="ChEBI" id="CHEBI:18248"/>
    </ligandPart>
</feature>
<name>A0A0C3HKC9_OIDMZ</name>
<dbReference type="GO" id="GO:0004497">
    <property type="term" value="F:monooxygenase activity"/>
    <property type="evidence" value="ECO:0007669"/>
    <property type="project" value="InterPro"/>
</dbReference>
<evidence type="ECO:0000313" key="8">
    <source>
        <dbReference type="Proteomes" id="UP000054321"/>
    </source>
</evidence>
<dbReference type="AlphaFoldDB" id="A0A0C3HKC9"/>
<keyword evidence="8" id="KW-1185">Reference proteome</keyword>
<comment type="similarity">
    <text evidence="2">Belongs to the cytochrome P450 family.</text>
</comment>
<keyword evidence="4 5" id="KW-0408">Iron</keyword>
<evidence type="ECO:0008006" key="9">
    <source>
        <dbReference type="Google" id="ProtNLM"/>
    </source>
</evidence>
<evidence type="ECO:0000256" key="3">
    <source>
        <dbReference type="ARBA" id="ARBA00022723"/>
    </source>
</evidence>
<dbReference type="EMBL" id="KN832870">
    <property type="protein sequence ID" value="KIN08661.1"/>
    <property type="molecule type" value="Genomic_DNA"/>
</dbReference>
<dbReference type="Gene3D" id="1.10.630.10">
    <property type="entry name" value="Cytochrome P450"/>
    <property type="match status" value="1"/>
</dbReference>
<evidence type="ECO:0000256" key="1">
    <source>
        <dbReference type="ARBA" id="ARBA00001971"/>
    </source>
</evidence>
<evidence type="ECO:0000256" key="4">
    <source>
        <dbReference type="ARBA" id="ARBA00023004"/>
    </source>
</evidence>
<dbReference type="OrthoDB" id="1470350at2759"/>
<keyword evidence="3 5" id="KW-0479">Metal-binding</keyword>
<dbReference type="PANTHER" id="PTHR24305">
    <property type="entry name" value="CYTOCHROME P450"/>
    <property type="match status" value="1"/>
</dbReference>
<dbReference type="HOGENOM" id="CLU_001570_14_0_1"/>
<keyword evidence="6" id="KW-0472">Membrane</keyword>
<keyword evidence="5" id="KW-0349">Heme</keyword>
<reference evidence="7 8" key="1">
    <citation type="submission" date="2014-04" db="EMBL/GenBank/DDBJ databases">
        <authorList>
            <consortium name="DOE Joint Genome Institute"/>
            <person name="Kuo A."/>
            <person name="Martino E."/>
            <person name="Perotto S."/>
            <person name="Kohler A."/>
            <person name="Nagy L.G."/>
            <person name="Floudas D."/>
            <person name="Copeland A."/>
            <person name="Barry K.W."/>
            <person name="Cichocki N."/>
            <person name="Veneault-Fourrey C."/>
            <person name="LaButti K."/>
            <person name="Lindquist E.A."/>
            <person name="Lipzen A."/>
            <person name="Lundell T."/>
            <person name="Morin E."/>
            <person name="Murat C."/>
            <person name="Sun H."/>
            <person name="Tunlid A."/>
            <person name="Henrissat B."/>
            <person name="Grigoriev I.V."/>
            <person name="Hibbett D.S."/>
            <person name="Martin F."/>
            <person name="Nordberg H.P."/>
            <person name="Cantor M.N."/>
            <person name="Hua S.X."/>
        </authorList>
    </citation>
    <scope>NUCLEOTIDE SEQUENCE [LARGE SCALE GENOMIC DNA]</scope>
    <source>
        <strain evidence="7 8">Zn</strain>
    </source>
</reference>
<dbReference type="InterPro" id="IPR001128">
    <property type="entry name" value="Cyt_P450"/>
</dbReference>
<accession>A0A0C3HKC9</accession>
<dbReference type="Pfam" id="PF00067">
    <property type="entry name" value="p450"/>
    <property type="match status" value="1"/>
</dbReference>
<dbReference type="InterPro" id="IPR036396">
    <property type="entry name" value="Cyt_P450_sf"/>
</dbReference>
<dbReference type="SUPFAM" id="SSF48264">
    <property type="entry name" value="Cytochrome P450"/>
    <property type="match status" value="1"/>
</dbReference>
<evidence type="ECO:0000313" key="7">
    <source>
        <dbReference type="EMBL" id="KIN08661.1"/>
    </source>
</evidence>
<dbReference type="GO" id="GO:0005506">
    <property type="term" value="F:iron ion binding"/>
    <property type="evidence" value="ECO:0007669"/>
    <property type="project" value="InterPro"/>
</dbReference>
<dbReference type="InParanoid" id="A0A0C3HKC9"/>
<gene>
    <name evidence="7" type="ORF">OIDMADRAFT_111602</name>
</gene>
<evidence type="ECO:0000256" key="6">
    <source>
        <dbReference type="SAM" id="Phobius"/>
    </source>
</evidence>
<keyword evidence="6" id="KW-0812">Transmembrane</keyword>
<organism evidence="7 8">
    <name type="scientific">Oidiodendron maius (strain Zn)</name>
    <dbReference type="NCBI Taxonomy" id="913774"/>
    <lineage>
        <taxon>Eukaryota</taxon>
        <taxon>Fungi</taxon>
        <taxon>Dikarya</taxon>
        <taxon>Ascomycota</taxon>
        <taxon>Pezizomycotina</taxon>
        <taxon>Leotiomycetes</taxon>
        <taxon>Leotiomycetes incertae sedis</taxon>
        <taxon>Myxotrichaceae</taxon>
        <taxon>Oidiodendron</taxon>
    </lineage>
</organism>
<reference evidence="8" key="2">
    <citation type="submission" date="2015-01" db="EMBL/GenBank/DDBJ databases">
        <title>Evolutionary Origins and Diversification of the Mycorrhizal Mutualists.</title>
        <authorList>
            <consortium name="DOE Joint Genome Institute"/>
            <consortium name="Mycorrhizal Genomics Consortium"/>
            <person name="Kohler A."/>
            <person name="Kuo A."/>
            <person name="Nagy L.G."/>
            <person name="Floudas D."/>
            <person name="Copeland A."/>
            <person name="Barry K.W."/>
            <person name="Cichocki N."/>
            <person name="Veneault-Fourrey C."/>
            <person name="LaButti K."/>
            <person name="Lindquist E.A."/>
            <person name="Lipzen A."/>
            <person name="Lundell T."/>
            <person name="Morin E."/>
            <person name="Murat C."/>
            <person name="Riley R."/>
            <person name="Ohm R."/>
            <person name="Sun H."/>
            <person name="Tunlid A."/>
            <person name="Henrissat B."/>
            <person name="Grigoriev I.V."/>
            <person name="Hibbett D.S."/>
            <person name="Martin F."/>
        </authorList>
    </citation>
    <scope>NUCLEOTIDE SEQUENCE [LARGE SCALE GENOMIC DNA]</scope>
    <source>
        <strain evidence="8">Zn</strain>
    </source>
</reference>
<evidence type="ECO:0000256" key="5">
    <source>
        <dbReference type="PIRSR" id="PIRSR602403-1"/>
    </source>
</evidence>
<sequence length="466" mass="52752">MIVISVIFGILFSVRYLLVALFLGAYAWAQCTSYYRLSNFRGPLWASITNLWMVRSVYLRRAHLDLYHAYQKYGELTRIGPNVLLTSDPDLVQHMSSPKSGYTRAQWYAGQKLEVGHDNLLSTVDDNIHTKKRAQMAMGYSGKDVEGVEVALDKHILSFLDLIRRKYISTSSDLRPLDLARRVSFFVMDFTTDIAFGHPWGCLVNDEDVDKWFESAAIFLPVVIMVSTIPWLAQLFSIPLVGKFVGPSDKDKTGPGKILRAVKEVVRRRFDLKDHEQKRDMMGSFIRHGISRNDVVAEAALQIAVGTDTTATTIRTTMLYIMTNPRVYHKLQTEIDSTMCRVEIIPDKLARTMPYLQAVIKEGSRICPPTTGILSKKAPPAGENFKGNFIPGGTEIGQCAWGLQRSKEVYGDDSECFRPERWLEAKGERLEKMEKSLGLLWGYGKFSCLGKHIALLELNKVFFEVS</sequence>
<feature type="transmembrane region" description="Helical" evidence="6">
    <location>
        <begin position="7"/>
        <end position="29"/>
    </location>
</feature>
<dbReference type="InterPro" id="IPR002403">
    <property type="entry name" value="Cyt_P450_E_grp-IV"/>
</dbReference>
<evidence type="ECO:0000256" key="2">
    <source>
        <dbReference type="ARBA" id="ARBA00010617"/>
    </source>
</evidence>
<dbReference type="Proteomes" id="UP000054321">
    <property type="component" value="Unassembled WGS sequence"/>
</dbReference>
<dbReference type="PANTHER" id="PTHR24305:SF168">
    <property type="entry name" value="P450, PUTATIVE (EUROFUNG)-RELATED"/>
    <property type="match status" value="1"/>
</dbReference>
<proteinExistence type="inferred from homology"/>